<dbReference type="Pfam" id="PF16916">
    <property type="entry name" value="ZT_dimer"/>
    <property type="match status" value="1"/>
</dbReference>
<dbReference type="GO" id="GO:0005886">
    <property type="term" value="C:plasma membrane"/>
    <property type="evidence" value="ECO:0007669"/>
    <property type="project" value="TreeGrafter"/>
</dbReference>
<dbReference type="NCBIfam" id="TIGR01297">
    <property type="entry name" value="CDF"/>
    <property type="match status" value="1"/>
</dbReference>
<keyword evidence="5" id="KW-0862">Zinc</keyword>
<feature type="transmembrane region" description="Helical" evidence="10">
    <location>
        <begin position="59"/>
        <end position="80"/>
    </location>
</feature>
<evidence type="ECO:0000256" key="6">
    <source>
        <dbReference type="ARBA" id="ARBA00022989"/>
    </source>
</evidence>
<dbReference type="InterPro" id="IPR002524">
    <property type="entry name" value="Cation_efflux"/>
</dbReference>
<evidence type="ECO:0000256" key="2">
    <source>
        <dbReference type="ARBA" id="ARBA00008873"/>
    </source>
</evidence>
<proteinExistence type="inferred from homology"/>
<dbReference type="InterPro" id="IPR050681">
    <property type="entry name" value="CDF/SLC30A"/>
</dbReference>
<evidence type="ECO:0000313" key="14">
    <source>
        <dbReference type="Proteomes" id="UP000295724"/>
    </source>
</evidence>
<dbReference type="SUPFAM" id="SSF161111">
    <property type="entry name" value="Cation efflux protein transmembrane domain-like"/>
    <property type="match status" value="1"/>
</dbReference>
<feature type="transmembrane region" description="Helical" evidence="10">
    <location>
        <begin position="33"/>
        <end position="53"/>
    </location>
</feature>
<feature type="transmembrane region" description="Helical" evidence="10">
    <location>
        <begin position="100"/>
        <end position="119"/>
    </location>
</feature>
<dbReference type="PANTHER" id="PTHR11562:SF17">
    <property type="entry name" value="RE54080P-RELATED"/>
    <property type="match status" value="1"/>
</dbReference>
<evidence type="ECO:0000313" key="13">
    <source>
        <dbReference type="EMBL" id="TDR16773.1"/>
    </source>
</evidence>
<organism evidence="13 14">
    <name type="scientific">Marinicella litoralis</name>
    <dbReference type="NCBI Taxonomy" id="644220"/>
    <lineage>
        <taxon>Bacteria</taxon>
        <taxon>Pseudomonadati</taxon>
        <taxon>Pseudomonadota</taxon>
        <taxon>Gammaproteobacteria</taxon>
        <taxon>Lysobacterales</taxon>
        <taxon>Marinicellaceae</taxon>
        <taxon>Marinicella</taxon>
    </lineage>
</organism>
<keyword evidence="4 10" id="KW-0812">Transmembrane</keyword>
<evidence type="ECO:0000256" key="10">
    <source>
        <dbReference type="SAM" id="Phobius"/>
    </source>
</evidence>
<evidence type="ECO:0000256" key="7">
    <source>
        <dbReference type="ARBA" id="ARBA00023065"/>
    </source>
</evidence>
<evidence type="ECO:0000256" key="1">
    <source>
        <dbReference type="ARBA" id="ARBA00004141"/>
    </source>
</evidence>
<comment type="subcellular location">
    <subcellularLocation>
        <location evidence="1">Membrane</location>
        <topology evidence="1">Multi-pass membrane protein</topology>
    </subcellularLocation>
</comment>
<keyword evidence="8 10" id="KW-0472">Membrane</keyword>
<gene>
    <name evidence="13" type="ORF">C8D91_2679</name>
</gene>
<keyword evidence="5" id="KW-0864">Zinc transport</keyword>
<sequence length="313" mass="34665">MNQPHNHSDHSHDHDHGHHDHSVAVNQDNKVRVLWAMVLTFAFMFAEIIGGLISGSLALLADAGHMFSDALALLLSWLAFKYSDKGADEARSFGWHRFQILAAFVNGMSLLVIAAWIVIEAAQRFFQPVTVMATPMLVIAVLGLIVNIVVFKILSGGDQENLNLKSAMIHVLGDLLGSVAAIVAAILIMYFGWYWADPVLSVLVAVLILRSGWHVVKKSAHILIEGSPDEVDEAKVKQQLIADIPSVVDVHHIHVWSLTNDINLMTLHVTIDEIQTETDVLKAIKTSLKQHFEIQHTTIQVEHLPCPDDDCQM</sequence>
<dbReference type="InterPro" id="IPR027469">
    <property type="entry name" value="Cation_efflux_TMD_sf"/>
</dbReference>
<accession>A0A4R6XI04</accession>
<dbReference type="AlphaFoldDB" id="A0A4R6XI04"/>
<keyword evidence="3" id="KW-0813">Transport</keyword>
<evidence type="ECO:0000256" key="9">
    <source>
        <dbReference type="SAM" id="MobiDB-lite"/>
    </source>
</evidence>
<keyword evidence="14" id="KW-1185">Reference proteome</keyword>
<protein>
    <submittedName>
        <fullName evidence="13">Cobalt-zinc-cadmium efflux system protein</fullName>
    </submittedName>
</protein>
<feature type="transmembrane region" description="Helical" evidence="10">
    <location>
        <begin position="125"/>
        <end position="150"/>
    </location>
</feature>
<dbReference type="Gene3D" id="1.20.1510.10">
    <property type="entry name" value="Cation efflux protein transmembrane domain"/>
    <property type="match status" value="1"/>
</dbReference>
<dbReference type="InterPro" id="IPR027470">
    <property type="entry name" value="Cation_efflux_CTD"/>
</dbReference>
<dbReference type="OrthoDB" id="9809646at2"/>
<evidence type="ECO:0000256" key="8">
    <source>
        <dbReference type="ARBA" id="ARBA00023136"/>
    </source>
</evidence>
<dbReference type="InterPro" id="IPR036837">
    <property type="entry name" value="Cation_efflux_CTD_sf"/>
</dbReference>
<dbReference type="Pfam" id="PF01545">
    <property type="entry name" value="Cation_efflux"/>
    <property type="match status" value="1"/>
</dbReference>
<feature type="transmembrane region" description="Helical" evidence="10">
    <location>
        <begin position="171"/>
        <end position="193"/>
    </location>
</feature>
<evidence type="ECO:0000259" key="11">
    <source>
        <dbReference type="Pfam" id="PF01545"/>
    </source>
</evidence>
<keyword evidence="7" id="KW-0406">Ion transport</keyword>
<dbReference type="InterPro" id="IPR058533">
    <property type="entry name" value="Cation_efflux_TM"/>
</dbReference>
<dbReference type="RefSeq" id="WP_099020039.1">
    <property type="nucleotide sequence ID" value="NZ_NIHB01000005.1"/>
</dbReference>
<evidence type="ECO:0000256" key="5">
    <source>
        <dbReference type="ARBA" id="ARBA00022906"/>
    </source>
</evidence>
<evidence type="ECO:0000259" key="12">
    <source>
        <dbReference type="Pfam" id="PF16916"/>
    </source>
</evidence>
<dbReference type="Proteomes" id="UP000295724">
    <property type="component" value="Unassembled WGS sequence"/>
</dbReference>
<feature type="domain" description="Cation efflux protein cytoplasmic" evidence="12">
    <location>
        <begin position="228"/>
        <end position="303"/>
    </location>
</feature>
<feature type="region of interest" description="Disordered" evidence="9">
    <location>
        <begin position="1"/>
        <end position="21"/>
    </location>
</feature>
<dbReference type="SUPFAM" id="SSF160240">
    <property type="entry name" value="Cation efflux protein cytoplasmic domain-like"/>
    <property type="match status" value="1"/>
</dbReference>
<dbReference type="EMBL" id="SNZB01000007">
    <property type="protein sequence ID" value="TDR16773.1"/>
    <property type="molecule type" value="Genomic_DNA"/>
</dbReference>
<keyword evidence="6 10" id="KW-1133">Transmembrane helix</keyword>
<reference evidence="13 14" key="1">
    <citation type="submission" date="2019-03" db="EMBL/GenBank/DDBJ databases">
        <title>Genomic Encyclopedia of Type Strains, Phase IV (KMG-IV): sequencing the most valuable type-strain genomes for metagenomic binning, comparative biology and taxonomic classification.</title>
        <authorList>
            <person name="Goeker M."/>
        </authorList>
    </citation>
    <scope>NUCLEOTIDE SEQUENCE [LARGE SCALE GENOMIC DNA]</scope>
    <source>
        <strain evidence="13 14">DSM 25488</strain>
    </source>
</reference>
<name>A0A4R6XI04_9GAMM</name>
<feature type="domain" description="Cation efflux protein transmembrane" evidence="11">
    <location>
        <begin position="35"/>
        <end position="224"/>
    </location>
</feature>
<dbReference type="GO" id="GO:0005385">
    <property type="term" value="F:zinc ion transmembrane transporter activity"/>
    <property type="evidence" value="ECO:0007669"/>
    <property type="project" value="TreeGrafter"/>
</dbReference>
<comment type="similarity">
    <text evidence="2">Belongs to the cation diffusion facilitator (CDF) transporter (TC 2.A.4) family. SLC30A subfamily.</text>
</comment>
<evidence type="ECO:0000256" key="4">
    <source>
        <dbReference type="ARBA" id="ARBA00022692"/>
    </source>
</evidence>
<evidence type="ECO:0000256" key="3">
    <source>
        <dbReference type="ARBA" id="ARBA00022448"/>
    </source>
</evidence>
<dbReference type="PANTHER" id="PTHR11562">
    <property type="entry name" value="CATION EFFLUX PROTEIN/ ZINC TRANSPORTER"/>
    <property type="match status" value="1"/>
</dbReference>
<comment type="caution">
    <text evidence="13">The sequence shown here is derived from an EMBL/GenBank/DDBJ whole genome shotgun (WGS) entry which is preliminary data.</text>
</comment>